<proteinExistence type="inferred from homology"/>
<dbReference type="InterPro" id="IPR002549">
    <property type="entry name" value="AI-2E-like"/>
</dbReference>
<comment type="similarity">
    <text evidence="2">Belongs to the autoinducer-2 exporter (AI-2E) (TC 2.A.86) family.</text>
</comment>
<organism evidence="6 7">
    <name type="scientific">Jeotgalicoccus halotolerans</name>
    <dbReference type="NCBI Taxonomy" id="157227"/>
    <lineage>
        <taxon>Bacteria</taxon>
        <taxon>Bacillati</taxon>
        <taxon>Bacillota</taxon>
        <taxon>Bacilli</taxon>
        <taxon>Bacillales</taxon>
        <taxon>Staphylococcaceae</taxon>
        <taxon>Jeotgalicoccus</taxon>
    </lineage>
</organism>
<keyword evidence="7" id="KW-1185">Reference proteome</keyword>
<dbReference type="GO" id="GO:0016020">
    <property type="term" value="C:membrane"/>
    <property type="evidence" value="ECO:0007669"/>
    <property type="project" value="UniProtKB-SubCell"/>
</dbReference>
<evidence type="ECO:0000256" key="3">
    <source>
        <dbReference type="ARBA" id="ARBA00022692"/>
    </source>
</evidence>
<reference evidence="6 7" key="1">
    <citation type="submission" date="2018-08" db="EMBL/GenBank/DDBJ databases">
        <title>Genomic Encyclopedia of Type Strains, Phase IV (KMG-IV): sequencing the most valuable type-strain genomes for metagenomic binning, comparative biology and taxonomic classification.</title>
        <authorList>
            <person name="Goeker M."/>
        </authorList>
    </citation>
    <scope>NUCLEOTIDE SEQUENCE [LARGE SCALE GENOMIC DNA]</scope>
    <source>
        <strain evidence="6 7">DSM 17274</strain>
    </source>
</reference>
<dbReference type="Pfam" id="PF01594">
    <property type="entry name" value="AI-2E_transport"/>
    <property type="match status" value="1"/>
</dbReference>
<name>A0A3E0B346_9STAP</name>
<evidence type="ECO:0000256" key="1">
    <source>
        <dbReference type="ARBA" id="ARBA00004141"/>
    </source>
</evidence>
<dbReference type="AlphaFoldDB" id="A0A3E0B346"/>
<evidence type="ECO:0000256" key="5">
    <source>
        <dbReference type="ARBA" id="ARBA00023136"/>
    </source>
</evidence>
<keyword evidence="5" id="KW-0472">Membrane</keyword>
<sequence>MLISNPSEIINTVEGYVEYFLTQREHMPTAIQNQIINALFQNPIMAVYAAIIILIAQQIEGNLITPNVIGNGLSVHPLTVITLVLAAGRGLPSRDLQDSPQLK</sequence>
<dbReference type="EMBL" id="QUMW01000001">
    <property type="protein sequence ID" value="REG26393.1"/>
    <property type="molecule type" value="Genomic_DNA"/>
</dbReference>
<evidence type="ECO:0000256" key="2">
    <source>
        <dbReference type="ARBA" id="ARBA00009773"/>
    </source>
</evidence>
<evidence type="ECO:0000256" key="4">
    <source>
        <dbReference type="ARBA" id="ARBA00022989"/>
    </source>
</evidence>
<evidence type="ECO:0000313" key="7">
    <source>
        <dbReference type="Proteomes" id="UP000257076"/>
    </source>
</evidence>
<keyword evidence="3" id="KW-0812">Transmembrane</keyword>
<evidence type="ECO:0000313" key="6">
    <source>
        <dbReference type="EMBL" id="REG26393.1"/>
    </source>
</evidence>
<comment type="subcellular location">
    <subcellularLocation>
        <location evidence="1">Membrane</location>
        <topology evidence="1">Multi-pass membrane protein</topology>
    </subcellularLocation>
</comment>
<dbReference type="Proteomes" id="UP000257076">
    <property type="component" value="Unassembled WGS sequence"/>
</dbReference>
<keyword evidence="4" id="KW-1133">Transmembrane helix</keyword>
<comment type="caution">
    <text evidence="6">The sequence shown here is derived from an EMBL/GenBank/DDBJ whole genome shotgun (WGS) entry which is preliminary data.</text>
</comment>
<protein>
    <submittedName>
        <fullName evidence="6">Uncharacterized protein DUF20</fullName>
    </submittedName>
</protein>
<accession>A0A3E0B346</accession>
<gene>
    <name evidence="6" type="ORF">DFR63_0036</name>
</gene>